<evidence type="ECO:0000313" key="3">
    <source>
        <dbReference type="Proteomes" id="UP000009038"/>
    </source>
</evidence>
<proteinExistence type="predicted"/>
<evidence type="ECO:0000313" key="2">
    <source>
        <dbReference type="EMBL" id="EHA28587.1"/>
    </source>
</evidence>
<keyword evidence="1" id="KW-0472">Membrane</keyword>
<dbReference type="VEuPathDB" id="FungiDB:ASPNIDRAFT2_43109"/>
<feature type="transmembrane region" description="Helical" evidence="1">
    <location>
        <begin position="138"/>
        <end position="159"/>
    </location>
</feature>
<protein>
    <submittedName>
        <fullName evidence="2">Uncharacterized protein</fullName>
    </submittedName>
</protein>
<feature type="transmembrane region" description="Helical" evidence="1">
    <location>
        <begin position="66"/>
        <end position="88"/>
    </location>
</feature>
<sequence length="160" mass="16816">MEAEAGNSNPSFQLVWSKPQLGLEGDPAGQVADEHVQVGVAGCLALMGFSAAEQQNNFGTGGTVTYSLVVSLVMMMMDGWMDGLLLLFGSFKKQSIIIIYRANTVRGAANKSVAPDGGSVMHACIASSSRNFSLARSLSPLSLFLPLSLFFVPGGSLVVR</sequence>
<name>G3XLS5_ASPNA</name>
<dbReference type="Proteomes" id="UP000009038">
    <property type="component" value="Unassembled WGS sequence"/>
</dbReference>
<reference evidence="2 3" key="1">
    <citation type="journal article" date="2011" name="Genome Res.">
        <title>Comparative genomics of citric-acid-producing Aspergillus niger ATCC 1015 versus enzyme-producing CBS 513.88.</title>
        <authorList>
            <person name="Andersen M.R."/>
            <person name="Salazar M.P."/>
            <person name="Schaap P.J."/>
            <person name="van de Vondervoort P.J."/>
            <person name="Culley D."/>
            <person name="Thykaer J."/>
            <person name="Frisvad J.C."/>
            <person name="Nielsen K.F."/>
            <person name="Albang R."/>
            <person name="Albermann K."/>
            <person name="Berka R.M."/>
            <person name="Braus G.H."/>
            <person name="Braus-Stromeyer S.A."/>
            <person name="Corrochano L.M."/>
            <person name="Dai Z."/>
            <person name="van Dijck P.W."/>
            <person name="Hofmann G."/>
            <person name="Lasure L.L."/>
            <person name="Magnuson J.K."/>
            <person name="Menke H."/>
            <person name="Meijer M."/>
            <person name="Meijer S.L."/>
            <person name="Nielsen J.B."/>
            <person name="Nielsen M.L."/>
            <person name="van Ooyen A.J."/>
            <person name="Pel H.J."/>
            <person name="Poulsen L."/>
            <person name="Samson R.A."/>
            <person name="Stam H."/>
            <person name="Tsang A."/>
            <person name="van den Brink J.M."/>
            <person name="Atkins A."/>
            <person name="Aerts A."/>
            <person name="Shapiro H."/>
            <person name="Pangilinan J."/>
            <person name="Salamov A."/>
            <person name="Lou Y."/>
            <person name="Lindquist E."/>
            <person name="Lucas S."/>
            <person name="Grimwood J."/>
            <person name="Grigoriev I.V."/>
            <person name="Kubicek C.P."/>
            <person name="Martinez D."/>
            <person name="van Peij N.N."/>
            <person name="Roubos J.A."/>
            <person name="Nielsen J."/>
            <person name="Baker S.E."/>
        </authorList>
    </citation>
    <scope>NUCLEOTIDE SEQUENCE [LARGE SCALE GENOMIC DNA]</scope>
    <source>
        <strain evidence="3">ATCC 1015 / CBS 113.46 / FGSC A1144 / LSHB Ac4 / NCTC 3858a / NRRL 328 / USDA 3528.7</strain>
    </source>
</reference>
<dbReference type="AlphaFoldDB" id="G3XLS5"/>
<comment type="caution">
    <text evidence="2">The sequence shown here is derived from an EMBL/GenBank/DDBJ whole genome shotgun (WGS) entry which is preliminary data.</text>
</comment>
<dbReference type="EMBL" id="ACJE01000001">
    <property type="protein sequence ID" value="EHA28587.1"/>
    <property type="molecule type" value="Genomic_DNA"/>
</dbReference>
<accession>G3XLS5</accession>
<evidence type="ECO:0000256" key="1">
    <source>
        <dbReference type="SAM" id="Phobius"/>
    </source>
</evidence>
<keyword evidence="1" id="KW-1133">Transmembrane helix</keyword>
<keyword evidence="1" id="KW-0812">Transmembrane</keyword>
<organism evidence="2 3">
    <name type="scientific">Aspergillus niger (strain ATCC 1015 / CBS 113.46 / FGSC A1144 / LSHB Ac4 / NCTC 3858a / NRRL 328 / USDA 3528.7)</name>
    <dbReference type="NCBI Taxonomy" id="380704"/>
    <lineage>
        <taxon>Eukaryota</taxon>
        <taxon>Fungi</taxon>
        <taxon>Dikarya</taxon>
        <taxon>Ascomycota</taxon>
        <taxon>Pezizomycotina</taxon>
        <taxon>Eurotiomycetes</taxon>
        <taxon>Eurotiomycetidae</taxon>
        <taxon>Eurotiales</taxon>
        <taxon>Aspergillaceae</taxon>
        <taxon>Aspergillus</taxon>
        <taxon>Aspergillus subgen. Circumdati</taxon>
    </lineage>
</organism>
<dbReference type="HOGENOM" id="CLU_1651757_0_0_1"/>
<gene>
    <name evidence="2" type="ORF">ASPNIDRAFT_43109</name>
</gene>